<keyword evidence="12" id="KW-1185">Reference proteome</keyword>
<evidence type="ECO:0000256" key="6">
    <source>
        <dbReference type="ARBA" id="ARBA00022576"/>
    </source>
</evidence>
<dbReference type="InterPro" id="IPR050103">
    <property type="entry name" value="Class-III_PLP-dep_AT"/>
</dbReference>
<dbReference type="Pfam" id="PF08588">
    <property type="entry name" value="Duc1"/>
    <property type="match status" value="1"/>
</dbReference>
<evidence type="ECO:0000256" key="1">
    <source>
        <dbReference type="ARBA" id="ARBA00001933"/>
    </source>
</evidence>
<dbReference type="InterPro" id="IPR013897">
    <property type="entry name" value="Duc1"/>
</dbReference>
<keyword evidence="9" id="KW-0663">Pyridoxal phosphate</keyword>
<comment type="subcellular location">
    <subcellularLocation>
        <location evidence="2">Mitochondrion</location>
    </subcellularLocation>
</comment>
<dbReference type="InterPro" id="IPR015424">
    <property type="entry name" value="PyrdxlP-dep_Trfase"/>
</dbReference>
<reference evidence="11" key="1">
    <citation type="submission" date="2021-06" db="EMBL/GenBank/DDBJ databases">
        <authorList>
            <person name="Kallberg Y."/>
            <person name="Tangrot J."/>
            <person name="Rosling A."/>
        </authorList>
    </citation>
    <scope>NUCLEOTIDE SEQUENCE</scope>
    <source>
        <strain evidence="11">BR232B</strain>
    </source>
</reference>
<dbReference type="EC" id="2.6.1.11" evidence="5"/>
<dbReference type="CDD" id="cd00610">
    <property type="entry name" value="OAT_like"/>
    <property type="match status" value="1"/>
</dbReference>
<dbReference type="PANTHER" id="PTHR11986">
    <property type="entry name" value="AMINOTRANSFERASE CLASS III"/>
    <property type="match status" value="1"/>
</dbReference>
<keyword evidence="7" id="KW-0028">Amino-acid biosynthesis</keyword>
<dbReference type="InterPro" id="IPR005814">
    <property type="entry name" value="Aminotrans_3"/>
</dbReference>
<evidence type="ECO:0000313" key="12">
    <source>
        <dbReference type="Proteomes" id="UP000789739"/>
    </source>
</evidence>
<organism evidence="11 12">
    <name type="scientific">Paraglomus brasilianum</name>
    <dbReference type="NCBI Taxonomy" id="144538"/>
    <lineage>
        <taxon>Eukaryota</taxon>
        <taxon>Fungi</taxon>
        <taxon>Fungi incertae sedis</taxon>
        <taxon>Mucoromycota</taxon>
        <taxon>Glomeromycotina</taxon>
        <taxon>Glomeromycetes</taxon>
        <taxon>Paraglomerales</taxon>
        <taxon>Paraglomeraceae</taxon>
        <taxon>Paraglomus</taxon>
    </lineage>
</organism>
<dbReference type="InterPro" id="IPR004636">
    <property type="entry name" value="AcOrn/SuccOrn_fam"/>
</dbReference>
<dbReference type="GO" id="GO:0003992">
    <property type="term" value="F:N2-acetyl-L-ornithine:2-oxoglutarate 5-aminotransferase activity"/>
    <property type="evidence" value="ECO:0007669"/>
    <property type="project" value="UniProtKB-EC"/>
</dbReference>
<proteinExistence type="inferred from homology"/>
<evidence type="ECO:0000256" key="4">
    <source>
        <dbReference type="ARBA" id="ARBA00008954"/>
    </source>
</evidence>
<dbReference type="AlphaFoldDB" id="A0A9N9FVT5"/>
<dbReference type="InterPro" id="IPR049704">
    <property type="entry name" value="Aminotrans_3_PPA_site"/>
</dbReference>
<comment type="cofactor">
    <cofactor evidence="1">
        <name>pyridoxal 5'-phosphate</name>
        <dbReference type="ChEBI" id="CHEBI:597326"/>
    </cofactor>
</comment>
<dbReference type="EMBL" id="CAJVPI010000653">
    <property type="protein sequence ID" value="CAG8559810.1"/>
    <property type="molecule type" value="Genomic_DNA"/>
</dbReference>
<dbReference type="OrthoDB" id="5419315at2759"/>
<dbReference type="GO" id="GO:0042802">
    <property type="term" value="F:identical protein binding"/>
    <property type="evidence" value="ECO:0007669"/>
    <property type="project" value="TreeGrafter"/>
</dbReference>
<dbReference type="FunFam" id="3.40.640.10:FF:000004">
    <property type="entry name" value="Acetylornithine aminotransferase"/>
    <property type="match status" value="1"/>
</dbReference>
<dbReference type="PROSITE" id="PS00600">
    <property type="entry name" value="AA_TRANSFER_CLASS_3"/>
    <property type="match status" value="1"/>
</dbReference>
<evidence type="ECO:0000256" key="2">
    <source>
        <dbReference type="ARBA" id="ARBA00004173"/>
    </source>
</evidence>
<evidence type="ECO:0000256" key="5">
    <source>
        <dbReference type="ARBA" id="ARBA00012919"/>
    </source>
</evidence>
<sequence>MPTVRIGPDYYNLEKYAVNDDKKPFFVNSSHFTGYVTVRLQNHNCKGDPDVIKTSPYFENRRRFFSFQFQGRFKPSNTRRDDGLWSYDDVLFCAETENAVNPPTGSSLAVKFARYIDPGFTAEGMFLQKRPWAGSWLVCGMNVINAWQAELDEKLGTTRVDVDCSQYGFIQNEDTVVPENVSLQQSERTENPLLPIGPWVYYGRHHLEEDAKLVLPEKPNISSTGIAVNALGHADQELAHVLYDQALKLIHSSNLFHNQQSGELAELLVNSTRESGGFDAAKVFFSNSGTEANEGAIKFARKWGKHVAKPGQDKYGLVSFLNSFHGRSMGALSVTPQPKYQAPFAPMVPGCTYAPFNDVEKVREFINEGTCGVIVEPVQGEGGIYEASFEFLSALRSRCDEVGALLIYDEIQCGLGRTGKLWAHGHYPKTCHPDIVTMAKPLANGIPIGAIMATSRIADVIGIGDHGTTFGGNPLACRAAISVVSRLKSPALLSNVIDVGNYIKSRLESFVQKYPKMAAEVRGKGLILGLQLNADPSPLLQLARDRGLLVITAGKNVVRLVPPLILKKEEAKEGMDILEAALDEFVQTNA</sequence>
<dbReference type="PANTHER" id="PTHR11986:SF79">
    <property type="entry name" value="ACETYLORNITHINE AMINOTRANSFERASE, MITOCHONDRIAL"/>
    <property type="match status" value="1"/>
</dbReference>
<keyword evidence="6" id="KW-0032">Aminotransferase</keyword>
<dbReference type="Pfam" id="PF00202">
    <property type="entry name" value="Aminotran_3"/>
    <property type="match status" value="1"/>
</dbReference>
<dbReference type="Proteomes" id="UP000789739">
    <property type="component" value="Unassembled WGS sequence"/>
</dbReference>
<evidence type="ECO:0000313" key="11">
    <source>
        <dbReference type="EMBL" id="CAG8559810.1"/>
    </source>
</evidence>
<dbReference type="NCBIfam" id="TIGR00707">
    <property type="entry name" value="argD"/>
    <property type="match status" value="1"/>
</dbReference>
<dbReference type="InterPro" id="IPR015421">
    <property type="entry name" value="PyrdxlP-dep_Trfase_major"/>
</dbReference>
<dbReference type="Gene3D" id="3.90.1150.10">
    <property type="entry name" value="Aspartate Aminotransferase, domain 1"/>
    <property type="match status" value="1"/>
</dbReference>
<comment type="caution">
    <text evidence="11">The sequence shown here is derived from an EMBL/GenBank/DDBJ whole genome shotgun (WGS) entry which is preliminary data.</text>
</comment>
<feature type="domain" description="Domain of unknown function at the cortex 1" evidence="10">
    <location>
        <begin position="4"/>
        <end position="175"/>
    </location>
</feature>
<evidence type="ECO:0000256" key="3">
    <source>
        <dbReference type="ARBA" id="ARBA00005024"/>
    </source>
</evidence>
<dbReference type="InterPro" id="IPR015422">
    <property type="entry name" value="PyrdxlP-dep_Trfase_small"/>
</dbReference>
<dbReference type="Gene3D" id="3.40.640.10">
    <property type="entry name" value="Type I PLP-dependent aspartate aminotransferase-like (Major domain)"/>
    <property type="match status" value="1"/>
</dbReference>
<dbReference type="GO" id="GO:0006526">
    <property type="term" value="P:L-arginine biosynthetic process"/>
    <property type="evidence" value="ECO:0007669"/>
    <property type="project" value="UniProtKB-ARBA"/>
</dbReference>
<dbReference type="SUPFAM" id="SSF53383">
    <property type="entry name" value="PLP-dependent transferases"/>
    <property type="match status" value="1"/>
</dbReference>
<name>A0A9N9FVT5_9GLOM</name>
<evidence type="ECO:0000256" key="7">
    <source>
        <dbReference type="ARBA" id="ARBA00022605"/>
    </source>
</evidence>
<evidence type="ECO:0000259" key="10">
    <source>
        <dbReference type="Pfam" id="PF08588"/>
    </source>
</evidence>
<comment type="similarity">
    <text evidence="4">Belongs to the class-III pyridoxal-phosphate-dependent aminotransferase family.</text>
</comment>
<dbReference type="GO" id="GO:0005759">
    <property type="term" value="C:mitochondrial matrix"/>
    <property type="evidence" value="ECO:0007669"/>
    <property type="project" value="TreeGrafter"/>
</dbReference>
<dbReference type="NCBIfam" id="NF002325">
    <property type="entry name" value="PRK01278.1"/>
    <property type="match status" value="1"/>
</dbReference>
<protein>
    <recommendedName>
        <fullName evidence="5">acetylornithine transaminase</fullName>
        <ecNumber evidence="5">2.6.1.11</ecNumber>
    </recommendedName>
</protein>
<dbReference type="GO" id="GO:0030170">
    <property type="term" value="F:pyridoxal phosphate binding"/>
    <property type="evidence" value="ECO:0007669"/>
    <property type="project" value="InterPro"/>
</dbReference>
<gene>
    <name evidence="11" type="ORF">PBRASI_LOCUS5530</name>
</gene>
<evidence type="ECO:0000256" key="9">
    <source>
        <dbReference type="ARBA" id="ARBA00022898"/>
    </source>
</evidence>
<keyword evidence="8" id="KW-0808">Transferase</keyword>
<evidence type="ECO:0000256" key="8">
    <source>
        <dbReference type="ARBA" id="ARBA00022679"/>
    </source>
</evidence>
<comment type="pathway">
    <text evidence="3">Amino-acid biosynthesis; L-arginine biosynthesis; N(2)-acetyl-L-ornithine from L-glutamate: step 4/4.</text>
</comment>
<accession>A0A9N9FVT5</accession>